<dbReference type="InterPro" id="IPR032694">
    <property type="entry name" value="CopC/D"/>
</dbReference>
<dbReference type="GO" id="GO:0046688">
    <property type="term" value="P:response to copper ion"/>
    <property type="evidence" value="ECO:0007669"/>
    <property type="project" value="UniProtKB-UniRule"/>
</dbReference>
<protein>
    <recommendedName>
        <fullName evidence="7">Copper resistance protein C</fullName>
    </recommendedName>
</protein>
<dbReference type="STRING" id="1006000.GKAS_00339"/>
<accession>A0A2T2Y116</accession>
<evidence type="ECO:0000256" key="4">
    <source>
        <dbReference type="ARBA" id="ARBA00022729"/>
    </source>
</evidence>
<dbReference type="Proteomes" id="UP000240892">
    <property type="component" value="Unassembled WGS sequence"/>
</dbReference>
<feature type="chain" id="PRO_5015653518" description="Copper resistance protein C" evidence="8">
    <location>
        <begin position="27"/>
        <end position="124"/>
    </location>
</feature>
<dbReference type="SUPFAM" id="SSF81296">
    <property type="entry name" value="E set domains"/>
    <property type="match status" value="1"/>
</dbReference>
<name>A0A2T2Y116_9ENTR</name>
<keyword evidence="3 7" id="KW-0479">Metal-binding</keyword>
<dbReference type="PANTHER" id="PTHR34820:SF4">
    <property type="entry name" value="INNER MEMBRANE PROTEIN YEBZ"/>
    <property type="match status" value="1"/>
</dbReference>
<comment type="function">
    <text evidence="7">Involved in copper resistance.</text>
</comment>
<dbReference type="GO" id="GO:0042597">
    <property type="term" value="C:periplasmic space"/>
    <property type="evidence" value="ECO:0007669"/>
    <property type="project" value="UniProtKB-SubCell"/>
</dbReference>
<keyword evidence="6 7" id="KW-0186">Copper</keyword>
<dbReference type="Pfam" id="PF04234">
    <property type="entry name" value="CopC"/>
    <property type="match status" value="1"/>
</dbReference>
<dbReference type="GO" id="GO:0006825">
    <property type="term" value="P:copper ion transport"/>
    <property type="evidence" value="ECO:0007669"/>
    <property type="project" value="InterPro"/>
</dbReference>
<evidence type="ECO:0000256" key="2">
    <source>
        <dbReference type="ARBA" id="ARBA00010509"/>
    </source>
</evidence>
<dbReference type="InterPro" id="IPR014755">
    <property type="entry name" value="Cu-Rt/internalin_Ig-like"/>
</dbReference>
<comment type="similarity">
    <text evidence="2 7">Belongs to the CopC family.</text>
</comment>
<evidence type="ECO:0000256" key="7">
    <source>
        <dbReference type="RuleBase" id="RU369037"/>
    </source>
</evidence>
<evidence type="ECO:0000256" key="8">
    <source>
        <dbReference type="SAM" id="SignalP"/>
    </source>
</evidence>
<comment type="caution">
    <text evidence="10">The sequence shown here is derived from an EMBL/GenBank/DDBJ whole genome shotgun (WGS) entry which is preliminary data.</text>
</comment>
<evidence type="ECO:0000256" key="5">
    <source>
        <dbReference type="ARBA" id="ARBA00022764"/>
    </source>
</evidence>
<dbReference type="PANTHER" id="PTHR34820">
    <property type="entry name" value="INNER MEMBRANE PROTEIN YEBZ"/>
    <property type="match status" value="1"/>
</dbReference>
<dbReference type="InterPro" id="IPR014756">
    <property type="entry name" value="Ig_E-set"/>
</dbReference>
<reference evidence="10 11" key="1">
    <citation type="submission" date="2018-03" db="EMBL/GenBank/DDBJ databases">
        <title>First report of an OXA-48+CTX-M-M-producing Kluyvera ascorbata clone recovered from patients admitted in a University Hospital in Madrid, Spain.</title>
        <authorList>
            <person name="Hernandez-Garcia M."/>
            <person name="Leon-Sampedro R."/>
            <person name="Perez-Viso B."/>
            <person name="Morosini M.I."/>
            <person name="Lopez-Fresnena N."/>
            <person name="Coque T.M."/>
            <person name="Bonten M."/>
            <person name="Malhotra-Kumar S."/>
            <person name="Ruiz-Garbajosa P."/>
            <person name="Canton R."/>
        </authorList>
    </citation>
    <scope>NUCLEOTIDE SEQUENCE [LARGE SCALE GENOMIC DNA]</scope>
    <source>
        <strain evidence="10 11">KA2</strain>
    </source>
</reference>
<gene>
    <name evidence="10" type="ORF">C8256_14090</name>
</gene>
<feature type="domain" description="CopC" evidence="9">
    <location>
        <begin position="27"/>
        <end position="123"/>
    </location>
</feature>
<dbReference type="Gene3D" id="2.60.40.1220">
    <property type="match status" value="1"/>
</dbReference>
<dbReference type="InterPro" id="IPR007348">
    <property type="entry name" value="CopC_dom"/>
</dbReference>
<keyword evidence="4 7" id="KW-0732">Signal</keyword>
<dbReference type="AlphaFoldDB" id="A0A2T2Y116"/>
<dbReference type="NCBIfam" id="NF007636">
    <property type="entry name" value="PRK10301.1"/>
    <property type="match status" value="1"/>
</dbReference>
<evidence type="ECO:0000313" key="10">
    <source>
        <dbReference type="EMBL" id="PSR46240.1"/>
    </source>
</evidence>
<keyword evidence="11" id="KW-1185">Reference proteome</keyword>
<proteinExistence type="inferred from homology"/>
<dbReference type="InterPro" id="IPR047685">
    <property type="entry name" value="CopC-like"/>
</dbReference>
<dbReference type="GO" id="GO:0005507">
    <property type="term" value="F:copper ion binding"/>
    <property type="evidence" value="ECO:0007669"/>
    <property type="project" value="UniProtKB-UniRule"/>
</dbReference>
<evidence type="ECO:0000256" key="1">
    <source>
        <dbReference type="ARBA" id="ARBA00004418"/>
    </source>
</evidence>
<dbReference type="NCBIfam" id="NF033814">
    <property type="entry name" value="copper_CopC"/>
    <property type="match status" value="1"/>
</dbReference>
<dbReference type="GO" id="GO:0005886">
    <property type="term" value="C:plasma membrane"/>
    <property type="evidence" value="ECO:0007669"/>
    <property type="project" value="TreeGrafter"/>
</dbReference>
<dbReference type="RefSeq" id="WP_106927913.1">
    <property type="nucleotide sequence ID" value="NZ_CABMMU010000010.1"/>
</dbReference>
<comment type="subcellular location">
    <subcellularLocation>
        <location evidence="1 7">Periplasm</location>
    </subcellularLocation>
</comment>
<sequence length="124" mass="13385">MNFTAPRALCTMLFTLGLLSASSVWAHAHLQQQTPAANTEVSPAPQALTLNFSEGIEPHFSGVTLTGPDHQTVATGKPVRSESNKMQLVVPLTQTLMPGLYTVAWHVVSVDGHKTKGQYQFSVK</sequence>
<keyword evidence="5 7" id="KW-0574">Periplasm</keyword>
<evidence type="ECO:0000256" key="3">
    <source>
        <dbReference type="ARBA" id="ARBA00022723"/>
    </source>
</evidence>
<evidence type="ECO:0000259" key="9">
    <source>
        <dbReference type="Pfam" id="PF04234"/>
    </source>
</evidence>
<evidence type="ECO:0000313" key="11">
    <source>
        <dbReference type="Proteomes" id="UP000240892"/>
    </source>
</evidence>
<feature type="signal peptide" evidence="8">
    <location>
        <begin position="1"/>
        <end position="26"/>
    </location>
</feature>
<dbReference type="FunFam" id="2.60.40.1220:FF:000001">
    <property type="entry name" value="CopC domain-containing protein YobA"/>
    <property type="match status" value="1"/>
</dbReference>
<dbReference type="EMBL" id="PYHO01000010">
    <property type="protein sequence ID" value="PSR46240.1"/>
    <property type="molecule type" value="Genomic_DNA"/>
</dbReference>
<evidence type="ECO:0000256" key="6">
    <source>
        <dbReference type="ARBA" id="ARBA00023008"/>
    </source>
</evidence>
<organism evidence="10 11">
    <name type="scientific">Kluyvera genomosp. 2</name>
    <dbReference type="NCBI Taxonomy" id="2774054"/>
    <lineage>
        <taxon>Bacteria</taxon>
        <taxon>Pseudomonadati</taxon>
        <taxon>Pseudomonadota</taxon>
        <taxon>Gammaproteobacteria</taxon>
        <taxon>Enterobacterales</taxon>
        <taxon>Enterobacteriaceae</taxon>
        <taxon>Kluyvera</taxon>
    </lineage>
</organism>